<evidence type="ECO:0000313" key="4">
    <source>
        <dbReference type="Proteomes" id="UP001231189"/>
    </source>
</evidence>
<sequence length="427" mass="45604">MKTTSFSPGLRRAAEAVAPPDSAMKTTAWWRWRMENSVRPARRRERRSRKRLGLWERGWLGPQGIPIVSGNLHDSANDTSEGRGSSVPVDFHTVEHTGPEGEHDDPIDFETIHTDLPPSADDACDTEGSVRDDDADRDAFVNAAVEETRASPVKRSTGGFADEDDLFDIDEGFTEPPSKKAKSGAAPPVVAASEASAPKAAPAAQASTASSLSKGKDVPAATTTPPSDLRGVISSLEAFASQFTSLEADKVRLQKEVESSSSKLDGAVKIAAEAHQEIDSLKEELGKLKEKLKEEEASRLAAEAQAAEKDELLRQSLLALLEAANIPANALGKIPNNSPANGVSMTLASHQLTRELLEKGKGVMSTGASILIDSVGPPRAELEPENYFPSLMGDKQPVMKMAVVSMEELSPVPRRAGTDSCPRILAS</sequence>
<proteinExistence type="predicted"/>
<comment type="caution">
    <text evidence="3">The sequence shown here is derived from an EMBL/GenBank/DDBJ whole genome shotgun (WGS) entry which is preliminary data.</text>
</comment>
<protein>
    <submittedName>
        <fullName evidence="3">Uncharacterized protein</fullName>
    </submittedName>
</protein>
<keyword evidence="4" id="KW-1185">Reference proteome</keyword>
<feature type="coiled-coil region" evidence="1">
    <location>
        <begin position="236"/>
        <end position="310"/>
    </location>
</feature>
<reference evidence="3" key="1">
    <citation type="submission" date="2023-07" db="EMBL/GenBank/DDBJ databases">
        <title>A chromosome-level genome assembly of Lolium multiflorum.</title>
        <authorList>
            <person name="Chen Y."/>
            <person name="Copetti D."/>
            <person name="Kolliker R."/>
            <person name="Studer B."/>
        </authorList>
    </citation>
    <scope>NUCLEOTIDE SEQUENCE</scope>
    <source>
        <strain evidence="3">02402/16</strain>
        <tissue evidence="3">Leaf</tissue>
    </source>
</reference>
<feature type="region of interest" description="Disordered" evidence="2">
    <location>
        <begin position="148"/>
        <end position="229"/>
    </location>
</feature>
<dbReference type="AlphaFoldDB" id="A0AAD8VLD2"/>
<dbReference type="EMBL" id="JAUUTY010000007">
    <property type="protein sequence ID" value="KAK1608990.1"/>
    <property type="molecule type" value="Genomic_DNA"/>
</dbReference>
<feature type="compositionally biased region" description="Low complexity" evidence="2">
    <location>
        <begin position="183"/>
        <end position="213"/>
    </location>
</feature>
<evidence type="ECO:0000256" key="2">
    <source>
        <dbReference type="SAM" id="MobiDB-lite"/>
    </source>
</evidence>
<evidence type="ECO:0000313" key="3">
    <source>
        <dbReference type="EMBL" id="KAK1608990.1"/>
    </source>
</evidence>
<keyword evidence="1" id="KW-0175">Coiled coil</keyword>
<dbReference type="Proteomes" id="UP001231189">
    <property type="component" value="Unassembled WGS sequence"/>
</dbReference>
<feature type="compositionally biased region" description="Acidic residues" evidence="2">
    <location>
        <begin position="161"/>
        <end position="173"/>
    </location>
</feature>
<accession>A0AAD8VLD2</accession>
<gene>
    <name evidence="3" type="ORF">QYE76_032663</name>
</gene>
<organism evidence="3 4">
    <name type="scientific">Lolium multiflorum</name>
    <name type="common">Italian ryegrass</name>
    <name type="synonym">Lolium perenne subsp. multiflorum</name>
    <dbReference type="NCBI Taxonomy" id="4521"/>
    <lineage>
        <taxon>Eukaryota</taxon>
        <taxon>Viridiplantae</taxon>
        <taxon>Streptophyta</taxon>
        <taxon>Embryophyta</taxon>
        <taxon>Tracheophyta</taxon>
        <taxon>Spermatophyta</taxon>
        <taxon>Magnoliopsida</taxon>
        <taxon>Liliopsida</taxon>
        <taxon>Poales</taxon>
        <taxon>Poaceae</taxon>
        <taxon>BOP clade</taxon>
        <taxon>Pooideae</taxon>
        <taxon>Poodae</taxon>
        <taxon>Poeae</taxon>
        <taxon>Poeae Chloroplast Group 2 (Poeae type)</taxon>
        <taxon>Loliodinae</taxon>
        <taxon>Loliinae</taxon>
        <taxon>Lolium</taxon>
    </lineage>
</organism>
<evidence type="ECO:0000256" key="1">
    <source>
        <dbReference type="SAM" id="Coils"/>
    </source>
</evidence>
<name>A0AAD8VLD2_LOLMU</name>